<reference evidence="2 3" key="1">
    <citation type="journal article" date="2017" name="BMC Genomics">
        <title>Comparative genomic and phylogenomic analyses of the Bifidobacteriaceae family.</title>
        <authorList>
            <person name="Lugli G.A."/>
            <person name="Milani C."/>
            <person name="Turroni F."/>
            <person name="Duranti S."/>
            <person name="Mancabelli L."/>
            <person name="Mangifesta M."/>
            <person name="Ferrario C."/>
            <person name="Modesto M."/>
            <person name="Mattarelli P."/>
            <person name="Jiri K."/>
            <person name="van Sinderen D."/>
            <person name="Ventura M."/>
        </authorList>
    </citation>
    <scope>NUCLEOTIDE SEQUENCE [LARGE SCALE GENOMIC DNA]</scope>
    <source>
        <strain evidence="2 3">DSM 100216</strain>
    </source>
</reference>
<dbReference type="AlphaFoldDB" id="A0A261GCU3"/>
<comment type="caution">
    <text evidence="2">The sequence shown here is derived from an EMBL/GenBank/DDBJ whole genome shotgun (WGS) entry which is preliminary data.</text>
</comment>
<feature type="region of interest" description="Disordered" evidence="1">
    <location>
        <begin position="1"/>
        <end position="31"/>
    </location>
</feature>
<feature type="compositionally biased region" description="Basic and acidic residues" evidence="1">
    <location>
        <begin position="9"/>
        <end position="21"/>
    </location>
</feature>
<accession>A0A261GCU3</accession>
<organism evidence="2 3">
    <name type="scientific">Bifidobacterium eulemuris</name>
    <dbReference type="NCBI Taxonomy" id="1765219"/>
    <lineage>
        <taxon>Bacteria</taxon>
        <taxon>Bacillati</taxon>
        <taxon>Actinomycetota</taxon>
        <taxon>Actinomycetes</taxon>
        <taxon>Bifidobacteriales</taxon>
        <taxon>Bifidobacteriaceae</taxon>
        <taxon>Bifidobacterium</taxon>
    </lineage>
</organism>
<name>A0A261GCU3_9BIFI</name>
<gene>
    <name evidence="2" type="ORF">BEUL_0469</name>
</gene>
<dbReference type="Proteomes" id="UP000216057">
    <property type="component" value="Unassembled WGS sequence"/>
</dbReference>
<sequence>MSGPRLRSAWRERDIRSDTGTRRRNRMMTGSDAGVGLSRLAPWLDWGLHFNETARWETW</sequence>
<protein>
    <submittedName>
        <fullName evidence="2">Uncharacterized protein</fullName>
    </submittedName>
</protein>
<dbReference type="EMBL" id="MWWZ01000004">
    <property type="protein sequence ID" value="OZG69063.1"/>
    <property type="molecule type" value="Genomic_DNA"/>
</dbReference>
<evidence type="ECO:0000256" key="1">
    <source>
        <dbReference type="SAM" id="MobiDB-lite"/>
    </source>
</evidence>
<evidence type="ECO:0000313" key="3">
    <source>
        <dbReference type="Proteomes" id="UP000216057"/>
    </source>
</evidence>
<proteinExistence type="predicted"/>
<evidence type="ECO:0000313" key="2">
    <source>
        <dbReference type="EMBL" id="OZG69063.1"/>
    </source>
</evidence>